<dbReference type="GO" id="GO:0046872">
    <property type="term" value="F:metal ion binding"/>
    <property type="evidence" value="ECO:0007669"/>
    <property type="project" value="UniProtKB-KW"/>
</dbReference>
<protein>
    <recommendedName>
        <fullName evidence="4">D-fructose-1,6-bisphosphate 1-phosphohydrolase</fullName>
    </recommendedName>
</protein>
<dbReference type="STRING" id="66420.A0A0N1PEZ1"/>
<dbReference type="GO" id="GO:0005986">
    <property type="term" value="P:sucrose biosynthetic process"/>
    <property type="evidence" value="ECO:0007669"/>
    <property type="project" value="TreeGrafter"/>
</dbReference>
<proteinExistence type="predicted"/>
<dbReference type="GO" id="GO:0030388">
    <property type="term" value="P:fructose 1,6-bisphosphate metabolic process"/>
    <property type="evidence" value="ECO:0007669"/>
    <property type="project" value="TreeGrafter"/>
</dbReference>
<accession>A0A0N1PEZ1</accession>
<gene>
    <name evidence="6" type="ORF">RR46_00717</name>
</gene>
<dbReference type="Pfam" id="PF18913">
    <property type="entry name" value="FBPase_C"/>
    <property type="match status" value="1"/>
</dbReference>
<dbReference type="GO" id="GO:0006002">
    <property type="term" value="P:fructose 6-phosphate metabolic process"/>
    <property type="evidence" value="ECO:0007669"/>
    <property type="project" value="TreeGrafter"/>
</dbReference>
<dbReference type="GO" id="GO:0006094">
    <property type="term" value="P:gluconeogenesis"/>
    <property type="evidence" value="ECO:0007669"/>
    <property type="project" value="TreeGrafter"/>
</dbReference>
<dbReference type="InterPro" id="IPR000146">
    <property type="entry name" value="FBPase_class-1"/>
</dbReference>
<comment type="pathway">
    <text evidence="3">Carbohydrate biosynthesis.</text>
</comment>
<dbReference type="GO" id="GO:0006000">
    <property type="term" value="P:fructose metabolic process"/>
    <property type="evidence" value="ECO:0007669"/>
    <property type="project" value="TreeGrafter"/>
</dbReference>
<dbReference type="GO" id="GO:0005829">
    <property type="term" value="C:cytosol"/>
    <property type="evidence" value="ECO:0007669"/>
    <property type="project" value="TreeGrafter"/>
</dbReference>
<evidence type="ECO:0000256" key="4">
    <source>
        <dbReference type="ARBA" id="ARBA00032973"/>
    </source>
</evidence>
<dbReference type="GO" id="GO:0042132">
    <property type="term" value="F:fructose 1,6-bisphosphate 1-phosphatase activity"/>
    <property type="evidence" value="ECO:0007669"/>
    <property type="project" value="TreeGrafter"/>
</dbReference>
<evidence type="ECO:0000256" key="3">
    <source>
        <dbReference type="ARBA" id="ARBA00024331"/>
    </source>
</evidence>
<evidence type="ECO:0000256" key="1">
    <source>
        <dbReference type="ARBA" id="ARBA00022723"/>
    </source>
</evidence>
<dbReference type="Proteomes" id="UP000053268">
    <property type="component" value="Unassembled WGS sequence"/>
</dbReference>
<evidence type="ECO:0000259" key="5">
    <source>
        <dbReference type="Pfam" id="PF18913"/>
    </source>
</evidence>
<sequence>MSFIVTEAGGLATNGHIPILELQPTAIHQRAPCYLGSKHDVQELMNHLKA</sequence>
<feature type="domain" description="Fructose-1-6-bisphosphatase class 1 C-terminal" evidence="5">
    <location>
        <begin position="1"/>
        <end position="47"/>
    </location>
</feature>
<dbReference type="Gene3D" id="3.40.190.80">
    <property type="match status" value="1"/>
</dbReference>
<dbReference type="AlphaFoldDB" id="A0A0N1PEZ1"/>
<organism evidence="6 7">
    <name type="scientific">Papilio xuthus</name>
    <name type="common">Asian swallowtail butterfly</name>
    <dbReference type="NCBI Taxonomy" id="66420"/>
    <lineage>
        <taxon>Eukaryota</taxon>
        <taxon>Metazoa</taxon>
        <taxon>Ecdysozoa</taxon>
        <taxon>Arthropoda</taxon>
        <taxon>Hexapoda</taxon>
        <taxon>Insecta</taxon>
        <taxon>Pterygota</taxon>
        <taxon>Neoptera</taxon>
        <taxon>Endopterygota</taxon>
        <taxon>Lepidoptera</taxon>
        <taxon>Glossata</taxon>
        <taxon>Ditrysia</taxon>
        <taxon>Papilionoidea</taxon>
        <taxon>Papilionidae</taxon>
        <taxon>Papilioninae</taxon>
        <taxon>Papilio</taxon>
    </lineage>
</organism>
<dbReference type="PANTHER" id="PTHR11556:SF1">
    <property type="entry name" value="FRUCTOSE-BISPHOSPHATASE"/>
    <property type="match status" value="1"/>
</dbReference>
<name>A0A0N1PEZ1_PAPXU</name>
<evidence type="ECO:0000313" key="7">
    <source>
        <dbReference type="Proteomes" id="UP000053268"/>
    </source>
</evidence>
<evidence type="ECO:0000313" key="6">
    <source>
        <dbReference type="EMBL" id="KPJ00922.1"/>
    </source>
</evidence>
<dbReference type="InterPro" id="IPR044015">
    <property type="entry name" value="FBPase_C_dom"/>
</dbReference>
<evidence type="ECO:0000256" key="2">
    <source>
        <dbReference type="ARBA" id="ARBA00022842"/>
    </source>
</evidence>
<reference evidence="6 7" key="1">
    <citation type="journal article" date="2015" name="Nat. Commun.">
        <title>Outbred genome sequencing and CRISPR/Cas9 gene editing in butterflies.</title>
        <authorList>
            <person name="Li X."/>
            <person name="Fan D."/>
            <person name="Zhang W."/>
            <person name="Liu G."/>
            <person name="Zhang L."/>
            <person name="Zhao L."/>
            <person name="Fang X."/>
            <person name="Chen L."/>
            <person name="Dong Y."/>
            <person name="Chen Y."/>
            <person name="Ding Y."/>
            <person name="Zhao R."/>
            <person name="Feng M."/>
            <person name="Zhu Y."/>
            <person name="Feng Y."/>
            <person name="Jiang X."/>
            <person name="Zhu D."/>
            <person name="Xiang H."/>
            <person name="Feng X."/>
            <person name="Li S."/>
            <person name="Wang J."/>
            <person name="Zhang G."/>
            <person name="Kronforst M.R."/>
            <person name="Wang W."/>
        </authorList>
    </citation>
    <scope>NUCLEOTIDE SEQUENCE [LARGE SCALE GENOMIC DNA]</scope>
    <source>
        <strain evidence="6">Ya'a_city_454_Px</strain>
        <tissue evidence="6">Whole body</tissue>
    </source>
</reference>
<dbReference type="EMBL" id="KQ459447">
    <property type="protein sequence ID" value="KPJ00922.1"/>
    <property type="molecule type" value="Genomic_DNA"/>
</dbReference>
<dbReference type="SUPFAM" id="SSF56655">
    <property type="entry name" value="Carbohydrate phosphatase"/>
    <property type="match status" value="1"/>
</dbReference>
<keyword evidence="7" id="KW-1185">Reference proteome</keyword>
<keyword evidence="1" id="KW-0479">Metal-binding</keyword>
<dbReference type="PANTHER" id="PTHR11556">
    <property type="entry name" value="FRUCTOSE-1,6-BISPHOSPHATASE-RELATED"/>
    <property type="match status" value="1"/>
</dbReference>
<keyword evidence="2" id="KW-0460">Magnesium</keyword>